<protein>
    <recommendedName>
        <fullName evidence="5 7">Small ribosomal subunit protein uS14</fullName>
    </recommendedName>
</protein>
<sequence>MAKTSSVEKNNRRRKLADQYAAKRKVLKAIIMDQSKPMEERFRAQLKLAALPRNSAKTRIRNRCEVTGRPRAYYRKLKVSRIALRDLGNNGQIPGLVKSSW</sequence>
<evidence type="ECO:0000256" key="7">
    <source>
        <dbReference type="HAMAP-Rule" id="MF_00537"/>
    </source>
</evidence>
<dbReference type="GO" id="GO:0005737">
    <property type="term" value="C:cytoplasm"/>
    <property type="evidence" value="ECO:0007669"/>
    <property type="project" value="UniProtKB-ARBA"/>
</dbReference>
<accession>A0A562P475</accession>
<dbReference type="RefSeq" id="WP_126042429.1">
    <property type="nucleotide sequence ID" value="NZ_BSPF01000131.1"/>
</dbReference>
<dbReference type="Pfam" id="PF00253">
    <property type="entry name" value="Ribosomal_S14"/>
    <property type="match status" value="1"/>
</dbReference>
<comment type="subunit">
    <text evidence="6 7">Part of the 30S ribosomal subunit. Contacts proteins S3 and S10.</text>
</comment>
<comment type="caution">
    <text evidence="8">The sequence shown here is derived from an EMBL/GenBank/DDBJ whole genome shotgun (WGS) entry which is preliminary data.</text>
</comment>
<evidence type="ECO:0000256" key="1">
    <source>
        <dbReference type="ARBA" id="ARBA00003686"/>
    </source>
</evidence>
<dbReference type="OrthoDB" id="9810484at2"/>
<keyword evidence="7" id="KW-0699">rRNA-binding</keyword>
<dbReference type="GO" id="GO:0006412">
    <property type="term" value="P:translation"/>
    <property type="evidence" value="ECO:0007669"/>
    <property type="project" value="UniProtKB-UniRule"/>
</dbReference>
<comment type="function">
    <text evidence="1 7">Binds 16S rRNA, required for the assembly of 30S particles and may also be responsible for determining the conformation of the 16S rRNA at the A site.</text>
</comment>
<dbReference type="Gene3D" id="1.10.287.1480">
    <property type="match status" value="1"/>
</dbReference>
<gene>
    <name evidence="7" type="primary">rpsN</name>
    <name evidence="8" type="ORF">IQ26_02105</name>
</gene>
<organism evidence="8 9">
    <name type="scientific">Mesorhizobium tianshanense</name>
    <dbReference type="NCBI Taxonomy" id="39844"/>
    <lineage>
        <taxon>Bacteria</taxon>
        <taxon>Pseudomonadati</taxon>
        <taxon>Pseudomonadota</taxon>
        <taxon>Alphaproteobacteria</taxon>
        <taxon>Hyphomicrobiales</taxon>
        <taxon>Phyllobacteriaceae</taxon>
        <taxon>Mesorhizobium</taxon>
    </lineage>
</organism>
<dbReference type="EMBL" id="VLKT01000010">
    <property type="protein sequence ID" value="TWI39255.1"/>
    <property type="molecule type" value="Genomic_DNA"/>
</dbReference>
<dbReference type="FunFam" id="1.10.287.1480:FF:000001">
    <property type="entry name" value="30S ribosomal protein S14"/>
    <property type="match status" value="1"/>
</dbReference>
<keyword evidence="3 7" id="KW-0689">Ribosomal protein</keyword>
<reference evidence="8 9" key="1">
    <citation type="journal article" date="2015" name="Stand. Genomic Sci.">
        <title>Genomic Encyclopedia of Bacterial and Archaeal Type Strains, Phase III: the genomes of soil and plant-associated and newly described type strains.</title>
        <authorList>
            <person name="Whitman W.B."/>
            <person name="Woyke T."/>
            <person name="Klenk H.P."/>
            <person name="Zhou Y."/>
            <person name="Lilburn T.G."/>
            <person name="Beck B.J."/>
            <person name="De Vos P."/>
            <person name="Vandamme P."/>
            <person name="Eisen J.A."/>
            <person name="Garrity G."/>
            <person name="Hugenholtz P."/>
            <person name="Kyrpides N.C."/>
        </authorList>
    </citation>
    <scope>NUCLEOTIDE SEQUENCE [LARGE SCALE GENOMIC DNA]</scope>
    <source>
        <strain evidence="8 9">CGMCC 1.2546</strain>
    </source>
</reference>
<comment type="similarity">
    <text evidence="2 7">Belongs to the universal ribosomal protein uS14 family.</text>
</comment>
<evidence type="ECO:0000256" key="3">
    <source>
        <dbReference type="ARBA" id="ARBA00022980"/>
    </source>
</evidence>
<evidence type="ECO:0000256" key="6">
    <source>
        <dbReference type="ARBA" id="ARBA00047110"/>
    </source>
</evidence>
<keyword evidence="4 7" id="KW-0687">Ribonucleoprotein</keyword>
<dbReference type="GO" id="GO:0019843">
    <property type="term" value="F:rRNA binding"/>
    <property type="evidence" value="ECO:0007669"/>
    <property type="project" value="UniProtKB-UniRule"/>
</dbReference>
<dbReference type="Proteomes" id="UP000317122">
    <property type="component" value="Unassembled WGS sequence"/>
</dbReference>
<name>A0A562P475_9HYPH</name>
<dbReference type="SUPFAM" id="SSF57716">
    <property type="entry name" value="Glucocorticoid receptor-like (DNA-binding domain)"/>
    <property type="match status" value="1"/>
</dbReference>
<keyword evidence="9" id="KW-1185">Reference proteome</keyword>
<dbReference type="PANTHER" id="PTHR19836:SF19">
    <property type="entry name" value="SMALL RIBOSOMAL SUBUNIT PROTEIN US14M"/>
    <property type="match status" value="1"/>
</dbReference>
<dbReference type="NCBIfam" id="NF006477">
    <property type="entry name" value="PRK08881.1"/>
    <property type="match status" value="1"/>
</dbReference>
<dbReference type="HAMAP" id="MF_00537">
    <property type="entry name" value="Ribosomal_uS14_1"/>
    <property type="match status" value="1"/>
</dbReference>
<evidence type="ECO:0000313" key="8">
    <source>
        <dbReference type="EMBL" id="TWI39255.1"/>
    </source>
</evidence>
<dbReference type="GO" id="GO:0003735">
    <property type="term" value="F:structural constituent of ribosome"/>
    <property type="evidence" value="ECO:0007669"/>
    <property type="project" value="InterPro"/>
</dbReference>
<evidence type="ECO:0000313" key="9">
    <source>
        <dbReference type="Proteomes" id="UP000317122"/>
    </source>
</evidence>
<proteinExistence type="inferred from homology"/>
<dbReference type="InterPro" id="IPR001209">
    <property type="entry name" value="Ribosomal_uS14"/>
</dbReference>
<keyword evidence="7" id="KW-0694">RNA-binding</keyword>
<dbReference type="InterPro" id="IPR018271">
    <property type="entry name" value="Ribosomal_uS14_CS"/>
</dbReference>
<evidence type="ECO:0000256" key="5">
    <source>
        <dbReference type="ARBA" id="ARBA00035167"/>
    </source>
</evidence>
<dbReference type="PROSITE" id="PS00527">
    <property type="entry name" value="RIBOSOMAL_S14"/>
    <property type="match status" value="1"/>
</dbReference>
<evidence type="ECO:0000256" key="2">
    <source>
        <dbReference type="ARBA" id="ARBA00009083"/>
    </source>
</evidence>
<evidence type="ECO:0000256" key="4">
    <source>
        <dbReference type="ARBA" id="ARBA00023274"/>
    </source>
</evidence>
<dbReference type="AlphaFoldDB" id="A0A562P475"/>
<dbReference type="GO" id="GO:0015935">
    <property type="term" value="C:small ribosomal subunit"/>
    <property type="evidence" value="ECO:0007669"/>
    <property type="project" value="TreeGrafter"/>
</dbReference>
<dbReference type="InterPro" id="IPR023036">
    <property type="entry name" value="Ribosomal_uS14_bac/plastid"/>
</dbReference>
<dbReference type="PANTHER" id="PTHR19836">
    <property type="entry name" value="30S RIBOSOMAL PROTEIN S14"/>
    <property type="match status" value="1"/>
</dbReference>